<evidence type="ECO:0000256" key="2">
    <source>
        <dbReference type="ARBA" id="ARBA00022692"/>
    </source>
</evidence>
<keyword evidence="3 5" id="KW-1133">Transmembrane helix</keyword>
<feature type="transmembrane region" description="Helical" evidence="5">
    <location>
        <begin position="127"/>
        <end position="149"/>
    </location>
</feature>
<evidence type="ECO:0000256" key="1">
    <source>
        <dbReference type="ARBA" id="ARBA00004141"/>
    </source>
</evidence>
<dbReference type="Proteomes" id="UP000887574">
    <property type="component" value="Unplaced"/>
</dbReference>
<sequence>MLFPIFSSYTPKWRCKFNDASSLPTLGSDSATFSKNCTVFQHCTAPNTIEFDHIYFHSAALEFNWICGSMGYLVPLFAQIQFCGVLIGTLFYGSLSDCFGRKPVAMFALSFGISMIVLSGFAPSWQILLVARFFVGLCIGGVVVVVYTWTMELVLPEHRIPIRSIFNWHRLKRKQLCRELFRDKGLRRRVLVLWFMWFTSSMCSYAIDLNSSEISGNLFVNQILFSVIVITAKWFLIPFDALQFSRRNLHQYSQLMAIIFSWH</sequence>
<evidence type="ECO:0000313" key="7">
    <source>
        <dbReference type="WBParaSite" id="jg24362.2"/>
    </source>
</evidence>
<evidence type="ECO:0000256" key="4">
    <source>
        <dbReference type="ARBA" id="ARBA00023136"/>
    </source>
</evidence>
<feature type="transmembrane region" description="Helical" evidence="5">
    <location>
        <begin position="190"/>
        <end position="207"/>
    </location>
</feature>
<dbReference type="WBParaSite" id="jg24362.2">
    <property type="protein sequence ID" value="jg24362.2"/>
    <property type="gene ID" value="jg24362"/>
</dbReference>
<dbReference type="AlphaFoldDB" id="A0A915DZM0"/>
<evidence type="ECO:0000256" key="5">
    <source>
        <dbReference type="SAM" id="Phobius"/>
    </source>
</evidence>
<dbReference type="Gene3D" id="1.20.1250.20">
    <property type="entry name" value="MFS general substrate transporter like domains"/>
    <property type="match status" value="1"/>
</dbReference>
<dbReference type="GO" id="GO:0022857">
    <property type="term" value="F:transmembrane transporter activity"/>
    <property type="evidence" value="ECO:0007669"/>
    <property type="project" value="InterPro"/>
</dbReference>
<dbReference type="Pfam" id="PF07690">
    <property type="entry name" value="MFS_1"/>
    <property type="match status" value="1"/>
</dbReference>
<proteinExistence type="predicted"/>
<dbReference type="GO" id="GO:0016020">
    <property type="term" value="C:membrane"/>
    <property type="evidence" value="ECO:0007669"/>
    <property type="project" value="UniProtKB-SubCell"/>
</dbReference>
<organism evidence="6 7">
    <name type="scientific">Ditylenchus dipsaci</name>
    <dbReference type="NCBI Taxonomy" id="166011"/>
    <lineage>
        <taxon>Eukaryota</taxon>
        <taxon>Metazoa</taxon>
        <taxon>Ecdysozoa</taxon>
        <taxon>Nematoda</taxon>
        <taxon>Chromadorea</taxon>
        <taxon>Rhabditida</taxon>
        <taxon>Tylenchina</taxon>
        <taxon>Tylenchomorpha</taxon>
        <taxon>Sphaerularioidea</taxon>
        <taxon>Anguinidae</taxon>
        <taxon>Anguininae</taxon>
        <taxon>Ditylenchus</taxon>
    </lineage>
</organism>
<dbReference type="InterPro" id="IPR011701">
    <property type="entry name" value="MFS"/>
</dbReference>
<feature type="transmembrane region" description="Helical" evidence="5">
    <location>
        <begin position="104"/>
        <end position="121"/>
    </location>
</feature>
<name>A0A915DZM0_9BILA</name>
<dbReference type="SUPFAM" id="SSF103473">
    <property type="entry name" value="MFS general substrate transporter"/>
    <property type="match status" value="1"/>
</dbReference>
<feature type="transmembrane region" description="Helical" evidence="5">
    <location>
        <begin position="219"/>
        <end position="237"/>
    </location>
</feature>
<comment type="subcellular location">
    <subcellularLocation>
        <location evidence="1">Membrane</location>
        <topology evidence="1">Multi-pass membrane protein</topology>
    </subcellularLocation>
</comment>
<reference evidence="7" key="1">
    <citation type="submission" date="2022-11" db="UniProtKB">
        <authorList>
            <consortium name="WormBaseParasite"/>
        </authorList>
    </citation>
    <scope>IDENTIFICATION</scope>
</reference>
<evidence type="ECO:0000313" key="6">
    <source>
        <dbReference type="Proteomes" id="UP000887574"/>
    </source>
</evidence>
<keyword evidence="4 5" id="KW-0472">Membrane</keyword>
<feature type="transmembrane region" description="Helical" evidence="5">
    <location>
        <begin position="72"/>
        <end position="92"/>
    </location>
</feature>
<dbReference type="InterPro" id="IPR036259">
    <property type="entry name" value="MFS_trans_sf"/>
</dbReference>
<protein>
    <submittedName>
        <fullName evidence="7">Major facilitator superfamily (MFS) profile domain-containing protein</fullName>
    </submittedName>
</protein>
<keyword evidence="2 5" id="KW-0812">Transmembrane</keyword>
<dbReference type="PANTHER" id="PTHR24064">
    <property type="entry name" value="SOLUTE CARRIER FAMILY 22 MEMBER"/>
    <property type="match status" value="1"/>
</dbReference>
<accession>A0A915DZM0</accession>
<keyword evidence="6" id="KW-1185">Reference proteome</keyword>
<evidence type="ECO:0000256" key="3">
    <source>
        <dbReference type="ARBA" id="ARBA00022989"/>
    </source>
</evidence>